<name>A0ABU5DA50_9BURK</name>
<dbReference type="PRINTS" id="PR00603">
    <property type="entry name" value="CYTOCHROMEC1"/>
</dbReference>
<evidence type="ECO:0000256" key="6">
    <source>
        <dbReference type="ARBA" id="ARBA00023004"/>
    </source>
</evidence>
<comment type="caution">
    <text evidence="12">The sequence shown here is derived from an EMBL/GenBank/DDBJ whole genome shotgun (WGS) entry which is preliminary data.</text>
</comment>
<accession>A0ABU5DA50</accession>
<dbReference type="InterPro" id="IPR002326">
    <property type="entry name" value="Cyt_c1"/>
</dbReference>
<dbReference type="PANTHER" id="PTHR10266">
    <property type="entry name" value="CYTOCHROME C1"/>
    <property type="match status" value="1"/>
</dbReference>
<evidence type="ECO:0000259" key="11">
    <source>
        <dbReference type="PROSITE" id="PS51007"/>
    </source>
</evidence>
<keyword evidence="6 8" id="KW-0408">Iron</keyword>
<keyword evidence="4 8" id="KW-0479">Metal-binding</keyword>
<organism evidence="12 13">
    <name type="scientific">Roseateles agri</name>
    <dbReference type="NCBI Taxonomy" id="3098619"/>
    <lineage>
        <taxon>Bacteria</taxon>
        <taxon>Pseudomonadati</taxon>
        <taxon>Pseudomonadota</taxon>
        <taxon>Betaproteobacteria</taxon>
        <taxon>Burkholderiales</taxon>
        <taxon>Sphaerotilaceae</taxon>
        <taxon>Roseateles</taxon>
    </lineage>
</organism>
<dbReference type="PROSITE" id="PS51007">
    <property type="entry name" value="CYTC"/>
    <property type="match status" value="1"/>
</dbReference>
<dbReference type="PANTHER" id="PTHR10266:SF3">
    <property type="entry name" value="CYTOCHROME C1, HEME PROTEIN, MITOCHONDRIAL"/>
    <property type="match status" value="1"/>
</dbReference>
<evidence type="ECO:0000256" key="1">
    <source>
        <dbReference type="ARBA" id="ARBA00004370"/>
    </source>
</evidence>
<dbReference type="Pfam" id="PF02167">
    <property type="entry name" value="Cytochrom_C1"/>
    <property type="match status" value="1"/>
</dbReference>
<evidence type="ECO:0000313" key="12">
    <source>
        <dbReference type="EMBL" id="MDY0743019.1"/>
    </source>
</evidence>
<dbReference type="EMBL" id="JAXCLA010000001">
    <property type="protein sequence ID" value="MDY0743019.1"/>
    <property type="molecule type" value="Genomic_DNA"/>
</dbReference>
<evidence type="ECO:0000256" key="9">
    <source>
        <dbReference type="SAM" id="Phobius"/>
    </source>
</evidence>
<evidence type="ECO:0000256" key="2">
    <source>
        <dbReference type="ARBA" id="ARBA00022617"/>
    </source>
</evidence>
<keyword evidence="10" id="KW-0732">Signal</keyword>
<evidence type="ECO:0000256" key="5">
    <source>
        <dbReference type="ARBA" id="ARBA00022989"/>
    </source>
</evidence>
<feature type="transmembrane region" description="Helical" evidence="9">
    <location>
        <begin position="230"/>
        <end position="250"/>
    </location>
</feature>
<feature type="signal peptide" evidence="10">
    <location>
        <begin position="1"/>
        <end position="24"/>
    </location>
</feature>
<dbReference type="InterPro" id="IPR009056">
    <property type="entry name" value="Cyt_c-like_dom"/>
</dbReference>
<gene>
    <name evidence="12" type="ORF">SNE35_00810</name>
</gene>
<keyword evidence="7 9" id="KW-0472">Membrane</keyword>
<keyword evidence="2 8" id="KW-0349">Heme</keyword>
<dbReference type="SUPFAM" id="SSF46626">
    <property type="entry name" value="Cytochrome c"/>
    <property type="match status" value="1"/>
</dbReference>
<protein>
    <submittedName>
        <fullName evidence="12">Cytochrome c1</fullName>
    </submittedName>
</protein>
<proteinExistence type="predicted"/>
<dbReference type="Proteomes" id="UP001285263">
    <property type="component" value="Unassembled WGS sequence"/>
</dbReference>
<keyword evidence="13" id="KW-1185">Reference proteome</keyword>
<dbReference type="InterPro" id="IPR036909">
    <property type="entry name" value="Cyt_c-like_dom_sf"/>
</dbReference>
<sequence length="259" mass="28819">MKKLIATLLIGLGLAAGVTGGAQASEGGIHWDRFPVEKMEDVAALQNGAKLFVNYCLNCHQAAFMRYNRLRDLGLSETQIKDNLLFASDKVGDLMKTSLDPKQAKEWFGAVPPDLSVIARSRAGEGGSGADYLYTYMRTFYRDETKATGWNNLAFPSVAMPHVLWELQGVRTAKFVEIEDPHEEGVKVHVFKGFDQVTPGKLTPAQYDNAVADLVAYLQWMGEPAQGQRFRLGVIVLLFLSVLTLFAWRLNAAYWKDVK</sequence>
<keyword evidence="3 9" id="KW-0812">Transmembrane</keyword>
<comment type="subcellular location">
    <subcellularLocation>
        <location evidence="1">Membrane</location>
    </subcellularLocation>
</comment>
<keyword evidence="5 9" id="KW-1133">Transmembrane helix</keyword>
<evidence type="ECO:0000256" key="7">
    <source>
        <dbReference type="ARBA" id="ARBA00023136"/>
    </source>
</evidence>
<evidence type="ECO:0000256" key="8">
    <source>
        <dbReference type="PROSITE-ProRule" id="PRU00433"/>
    </source>
</evidence>
<evidence type="ECO:0000256" key="4">
    <source>
        <dbReference type="ARBA" id="ARBA00022723"/>
    </source>
</evidence>
<evidence type="ECO:0000313" key="13">
    <source>
        <dbReference type="Proteomes" id="UP001285263"/>
    </source>
</evidence>
<evidence type="ECO:0000256" key="3">
    <source>
        <dbReference type="ARBA" id="ARBA00022692"/>
    </source>
</evidence>
<reference evidence="12 13" key="1">
    <citation type="submission" date="2023-11" db="EMBL/GenBank/DDBJ databases">
        <title>Paucibacter sp. nov., isolated from fresh soil in Korea.</title>
        <authorList>
            <person name="Le N.T.T."/>
        </authorList>
    </citation>
    <scope>NUCLEOTIDE SEQUENCE [LARGE SCALE GENOMIC DNA]</scope>
    <source>
        <strain evidence="12 13">R3-3</strain>
    </source>
</reference>
<dbReference type="RefSeq" id="WP_320420838.1">
    <property type="nucleotide sequence ID" value="NZ_JAXCLA010000001.1"/>
</dbReference>
<feature type="domain" description="Cytochrome c" evidence="11">
    <location>
        <begin position="43"/>
        <end position="222"/>
    </location>
</feature>
<dbReference type="Gene3D" id="1.10.760.10">
    <property type="entry name" value="Cytochrome c-like domain"/>
    <property type="match status" value="1"/>
</dbReference>
<feature type="chain" id="PRO_5046118822" evidence="10">
    <location>
        <begin position="25"/>
        <end position="259"/>
    </location>
</feature>
<evidence type="ECO:0000256" key="10">
    <source>
        <dbReference type="SAM" id="SignalP"/>
    </source>
</evidence>